<dbReference type="InterPro" id="IPR029063">
    <property type="entry name" value="SAM-dependent_MTases_sf"/>
</dbReference>
<dbReference type="InterPro" id="IPR002941">
    <property type="entry name" value="DNA_methylase_N4/N6"/>
</dbReference>
<feature type="domain" description="DNA methylase N-4/N-6" evidence="3">
    <location>
        <begin position="22"/>
        <end position="71"/>
    </location>
</feature>
<dbReference type="Pfam" id="PF01555">
    <property type="entry name" value="N6_N4_Mtase"/>
    <property type="match status" value="1"/>
</dbReference>
<dbReference type="PROSITE" id="PS01261">
    <property type="entry name" value="UPF0020"/>
    <property type="match status" value="1"/>
</dbReference>
<name>A0A0F8YQ02_9ZZZZ</name>
<gene>
    <name evidence="4" type="ORF">LCGC14_3127840</name>
</gene>
<accession>A0A0F8YQ02</accession>
<feature type="non-terminal residue" evidence="4">
    <location>
        <position position="1"/>
    </location>
</feature>
<evidence type="ECO:0000313" key="4">
    <source>
        <dbReference type="EMBL" id="KKK50156.1"/>
    </source>
</evidence>
<keyword evidence="2" id="KW-0808">Transferase</keyword>
<dbReference type="GO" id="GO:0008170">
    <property type="term" value="F:N-methyltransferase activity"/>
    <property type="evidence" value="ECO:0007669"/>
    <property type="project" value="InterPro"/>
</dbReference>
<dbReference type="GO" id="GO:0032259">
    <property type="term" value="P:methylation"/>
    <property type="evidence" value="ECO:0007669"/>
    <property type="project" value="UniProtKB-KW"/>
</dbReference>
<proteinExistence type="predicted"/>
<evidence type="ECO:0000259" key="3">
    <source>
        <dbReference type="Pfam" id="PF01555"/>
    </source>
</evidence>
<dbReference type="SUPFAM" id="SSF53335">
    <property type="entry name" value="S-adenosyl-L-methionine-dependent methyltransferases"/>
    <property type="match status" value="1"/>
</dbReference>
<comment type="caution">
    <text evidence="4">The sequence shown here is derived from an EMBL/GenBank/DDBJ whole genome shotgun (WGS) entry which is preliminary data.</text>
</comment>
<dbReference type="Gene3D" id="3.40.50.150">
    <property type="entry name" value="Vaccinia Virus protein VP39"/>
    <property type="match status" value="1"/>
</dbReference>
<dbReference type="EMBL" id="LAZR01068162">
    <property type="protein sequence ID" value="KKK50156.1"/>
    <property type="molecule type" value="Genomic_DNA"/>
</dbReference>
<dbReference type="InterPro" id="IPR053943">
    <property type="entry name" value="RlmKL-like_Mtase_CS"/>
</dbReference>
<dbReference type="AlphaFoldDB" id="A0A0F8YQ02"/>
<keyword evidence="1" id="KW-0489">Methyltransferase</keyword>
<evidence type="ECO:0000256" key="1">
    <source>
        <dbReference type="ARBA" id="ARBA00022603"/>
    </source>
</evidence>
<protein>
    <recommendedName>
        <fullName evidence="3">DNA methylase N-4/N-6 domain-containing protein</fullName>
    </recommendedName>
</protein>
<dbReference type="GO" id="GO:0003677">
    <property type="term" value="F:DNA binding"/>
    <property type="evidence" value="ECO:0007669"/>
    <property type="project" value="InterPro"/>
</dbReference>
<evidence type="ECO:0000256" key="2">
    <source>
        <dbReference type="ARBA" id="ARBA00022679"/>
    </source>
</evidence>
<sequence length="133" mass="15206">PYNKGSGYLTHGFDFYKGNFHGQMIRGLINYSNLDRNSLILDPFCGSGTTLIEAKLLGFNSIGIDINPTACLNTRIKTESLDTPIGHLLSDNQDFFNLSIYPKIIKKQNYIDTLNDDFKKLFYVFLFIFLHKI</sequence>
<reference evidence="4" key="1">
    <citation type="journal article" date="2015" name="Nature">
        <title>Complex archaea that bridge the gap between prokaryotes and eukaryotes.</title>
        <authorList>
            <person name="Spang A."/>
            <person name="Saw J.H."/>
            <person name="Jorgensen S.L."/>
            <person name="Zaremba-Niedzwiedzka K."/>
            <person name="Martijn J."/>
            <person name="Lind A.E."/>
            <person name="van Eijk R."/>
            <person name="Schleper C."/>
            <person name="Guy L."/>
            <person name="Ettema T.J."/>
        </authorList>
    </citation>
    <scope>NUCLEOTIDE SEQUENCE</scope>
</reference>
<organism evidence="4">
    <name type="scientific">marine sediment metagenome</name>
    <dbReference type="NCBI Taxonomy" id="412755"/>
    <lineage>
        <taxon>unclassified sequences</taxon>
        <taxon>metagenomes</taxon>
        <taxon>ecological metagenomes</taxon>
    </lineage>
</organism>